<keyword evidence="5" id="KW-0520">NAD</keyword>
<dbReference type="InterPro" id="IPR016156">
    <property type="entry name" value="FAD/NAD-linked_Rdtase_dimer_sf"/>
</dbReference>
<dbReference type="AlphaFoldDB" id="A0A1I0C5D4"/>
<dbReference type="InterPro" id="IPR004099">
    <property type="entry name" value="Pyr_nucl-diS_OxRdtase_dimer"/>
</dbReference>
<dbReference type="PANTHER" id="PTHR43014">
    <property type="entry name" value="MERCURIC REDUCTASE"/>
    <property type="match status" value="1"/>
</dbReference>
<feature type="binding site" evidence="5">
    <location>
        <begin position="181"/>
        <end position="188"/>
    </location>
    <ligand>
        <name>NAD(+)</name>
        <dbReference type="ChEBI" id="CHEBI:57540"/>
    </ligand>
</feature>
<evidence type="ECO:0000313" key="9">
    <source>
        <dbReference type="EMBL" id="SET14737.1"/>
    </source>
</evidence>
<proteinExistence type="inferred from homology"/>
<dbReference type="Pfam" id="PF07992">
    <property type="entry name" value="Pyr_redox_2"/>
    <property type="match status" value="1"/>
</dbReference>
<dbReference type="PANTHER" id="PTHR43014:SF4">
    <property type="entry name" value="PYRIDINE NUCLEOTIDE-DISULFIDE OXIDOREDUCTASE RCLA-RELATED"/>
    <property type="match status" value="1"/>
</dbReference>
<comment type="cofactor">
    <cofactor evidence="5">
        <name>FAD</name>
        <dbReference type="ChEBI" id="CHEBI:57692"/>
    </cofactor>
    <text evidence="5">Binds 1 FAD per subunit.</text>
</comment>
<dbReference type="Proteomes" id="UP000199345">
    <property type="component" value="Unassembled WGS sequence"/>
</dbReference>
<evidence type="ECO:0000259" key="8">
    <source>
        <dbReference type="Pfam" id="PF07992"/>
    </source>
</evidence>
<dbReference type="Gene3D" id="3.30.390.30">
    <property type="match status" value="1"/>
</dbReference>
<gene>
    <name evidence="9" type="ORF">SAMN05216326_11340</name>
</gene>
<dbReference type="GO" id="GO:0050660">
    <property type="term" value="F:flavin adenine dinucleotide binding"/>
    <property type="evidence" value="ECO:0007669"/>
    <property type="project" value="TreeGrafter"/>
</dbReference>
<keyword evidence="5" id="KW-0547">Nucleotide-binding</keyword>
<dbReference type="PIRSF" id="PIRSF000350">
    <property type="entry name" value="Mercury_reductase_MerA"/>
    <property type="match status" value="1"/>
</dbReference>
<accession>A0A1I0C5D4</accession>
<evidence type="ECO:0000256" key="5">
    <source>
        <dbReference type="PIRSR" id="PIRSR000350-3"/>
    </source>
</evidence>
<evidence type="ECO:0000256" key="4">
    <source>
        <dbReference type="PIRSR" id="PIRSR000350-2"/>
    </source>
</evidence>
<sequence>MATRQADIVIIGAGTAGLAAYSAAKHKTRNIVLINEGHYGTTCARVGCMPSKVFIQVANDYHRRHQLVKQGIHGGDQLFIRTEESLRHVRSMRDYFVSFVMESIEDIGENNIHGKARFLEPDTIQVGDQTIQAGKVILASGSAPFIPEPLKAIREKNRNSVLTTDELFEQESLPESVAVIGTGPLGLELGQAMQRMGVATHLFGRSRTVGGLTDTEVIEYAIRTFQEELPLNYAQELCYESCDDEIAISWQEGQDTRRIQVKTVLAATGRRPNVRNLGLEEIGVPFTDEGVPEFNPETMQIADFPIFIAGDVTGVRPVLHEASDEGRIAGWNCVNEITAFQRRTPLAITFSEPNIVRVGRPRRKLTEGAYHTGEVLFDSQGRATIQQYNKGMLHIFGDKHSGVLLGAEMIAPAGEHMGHLLSWAIENRMTVFDALAAPFYHPVVEEGLRTCLRDLAEKIDPSRQGLEIRFKSN</sequence>
<dbReference type="SUPFAM" id="SSF51905">
    <property type="entry name" value="FAD/NAD(P)-binding domain"/>
    <property type="match status" value="1"/>
</dbReference>
<dbReference type="PRINTS" id="PR00411">
    <property type="entry name" value="PNDRDTASEI"/>
</dbReference>
<dbReference type="SUPFAM" id="SSF55424">
    <property type="entry name" value="FAD/NAD-linked reductases, dimerisation (C-terminal) domain"/>
    <property type="match status" value="1"/>
</dbReference>
<dbReference type="InterPro" id="IPR023753">
    <property type="entry name" value="FAD/NAD-binding_dom"/>
</dbReference>
<dbReference type="RefSeq" id="WP_090658250.1">
    <property type="nucleotide sequence ID" value="NZ_FOIA01000013.1"/>
</dbReference>
<feature type="active site" description="Proton acceptor" evidence="4">
    <location>
        <position position="441"/>
    </location>
</feature>
<feature type="binding site" evidence="5">
    <location>
        <position position="311"/>
    </location>
    <ligand>
        <name>FAD</name>
        <dbReference type="ChEBI" id="CHEBI:57692"/>
    </ligand>
</feature>
<feature type="binding site" evidence="5">
    <location>
        <position position="52"/>
    </location>
    <ligand>
        <name>FAD</name>
        <dbReference type="ChEBI" id="CHEBI:57692"/>
    </ligand>
</feature>
<evidence type="ECO:0000259" key="7">
    <source>
        <dbReference type="Pfam" id="PF02852"/>
    </source>
</evidence>
<organism evidence="9 10">
    <name type="scientific">Nitrosomonas marina</name>
    <dbReference type="NCBI Taxonomy" id="917"/>
    <lineage>
        <taxon>Bacteria</taxon>
        <taxon>Pseudomonadati</taxon>
        <taxon>Pseudomonadota</taxon>
        <taxon>Betaproteobacteria</taxon>
        <taxon>Nitrosomonadales</taxon>
        <taxon>Nitrosomonadaceae</taxon>
        <taxon>Nitrosomonas</taxon>
    </lineage>
</organism>
<comment type="similarity">
    <text evidence="1">Belongs to the class-I pyridine nucleotide-disulfide oxidoreductase family.</text>
</comment>
<feature type="binding site" evidence="5">
    <location>
        <position position="269"/>
    </location>
    <ligand>
        <name>NAD(+)</name>
        <dbReference type="ChEBI" id="CHEBI:57540"/>
    </ligand>
</feature>
<dbReference type="NCBIfam" id="NF004939">
    <property type="entry name" value="PRK06292.1-1"/>
    <property type="match status" value="1"/>
</dbReference>
<dbReference type="PRINTS" id="PR00368">
    <property type="entry name" value="FADPNR"/>
</dbReference>
<keyword evidence="2" id="KW-0285">Flavoprotein</keyword>
<evidence type="ECO:0000313" key="10">
    <source>
        <dbReference type="Proteomes" id="UP000199345"/>
    </source>
</evidence>
<feature type="disulfide bond" description="Redox-active" evidence="6">
    <location>
        <begin position="43"/>
        <end position="48"/>
    </location>
</feature>
<evidence type="ECO:0000256" key="1">
    <source>
        <dbReference type="ARBA" id="ARBA00007532"/>
    </source>
</evidence>
<feature type="domain" description="Pyridine nucleotide-disulphide oxidoreductase dimerisation" evidence="7">
    <location>
        <begin position="348"/>
        <end position="450"/>
    </location>
</feature>
<dbReference type="Pfam" id="PF02852">
    <property type="entry name" value="Pyr_redox_dim"/>
    <property type="match status" value="1"/>
</dbReference>
<feature type="domain" description="FAD/NAD(P)-binding" evidence="8">
    <location>
        <begin position="7"/>
        <end position="326"/>
    </location>
</feature>
<keyword evidence="3 5" id="KW-0274">FAD</keyword>
<dbReference type="EMBL" id="FOIA01000013">
    <property type="protein sequence ID" value="SET14737.1"/>
    <property type="molecule type" value="Genomic_DNA"/>
</dbReference>
<dbReference type="InterPro" id="IPR001100">
    <property type="entry name" value="Pyr_nuc-diS_OxRdtase"/>
</dbReference>
<evidence type="ECO:0000256" key="2">
    <source>
        <dbReference type="ARBA" id="ARBA00022630"/>
    </source>
</evidence>
<reference evidence="10" key="1">
    <citation type="submission" date="2016-10" db="EMBL/GenBank/DDBJ databases">
        <authorList>
            <person name="Varghese N."/>
            <person name="Submissions S."/>
        </authorList>
    </citation>
    <scope>NUCLEOTIDE SEQUENCE [LARGE SCALE GENOMIC DNA]</scope>
    <source>
        <strain evidence="10">Nm71</strain>
    </source>
</reference>
<protein>
    <submittedName>
        <fullName evidence="9">Dihydrolipoamide dehydrogenase</fullName>
    </submittedName>
</protein>
<evidence type="ECO:0000256" key="6">
    <source>
        <dbReference type="PIRSR" id="PIRSR000350-4"/>
    </source>
</evidence>
<dbReference type="Gene3D" id="3.50.50.60">
    <property type="entry name" value="FAD/NAD(P)-binding domain"/>
    <property type="match status" value="2"/>
</dbReference>
<dbReference type="OrthoDB" id="178496at2"/>
<dbReference type="InterPro" id="IPR036188">
    <property type="entry name" value="FAD/NAD-bd_sf"/>
</dbReference>
<evidence type="ECO:0000256" key="3">
    <source>
        <dbReference type="ARBA" id="ARBA00022827"/>
    </source>
</evidence>
<dbReference type="GO" id="GO:0003955">
    <property type="term" value="F:NAD(P)H dehydrogenase (quinone) activity"/>
    <property type="evidence" value="ECO:0007669"/>
    <property type="project" value="TreeGrafter"/>
</dbReference>
<name>A0A1I0C5D4_9PROT</name>
<keyword evidence="10" id="KW-1185">Reference proteome</keyword>